<dbReference type="RefSeq" id="WP_020276263.1">
    <property type="nucleotide sequence ID" value="NZ_KE354401.1"/>
</dbReference>
<dbReference type="Gene3D" id="2.40.440.10">
    <property type="entry name" value="L,D-transpeptidase catalytic domain-like"/>
    <property type="match status" value="1"/>
</dbReference>
<evidence type="ECO:0000256" key="6">
    <source>
        <dbReference type="PROSITE-ProRule" id="PRU01373"/>
    </source>
</evidence>
<dbReference type="GO" id="GO:0008360">
    <property type="term" value="P:regulation of cell shape"/>
    <property type="evidence" value="ECO:0007669"/>
    <property type="project" value="UniProtKB-UniRule"/>
</dbReference>
<keyword evidence="5 6" id="KW-0961">Cell wall biogenesis/degradation</keyword>
<gene>
    <name evidence="8" type="ORF">STAFG_7420</name>
</gene>
<proteinExistence type="predicted"/>
<feature type="active site" description="Proton donor/acceptor" evidence="6">
    <location>
        <position position="14"/>
    </location>
</feature>
<dbReference type="CDD" id="cd16913">
    <property type="entry name" value="YkuD_like"/>
    <property type="match status" value="1"/>
</dbReference>
<dbReference type="GO" id="GO:0009252">
    <property type="term" value="P:peptidoglycan biosynthetic process"/>
    <property type="evidence" value="ECO:0007669"/>
    <property type="project" value="UniProtKB-UniPathway"/>
</dbReference>
<dbReference type="PROSITE" id="PS52029">
    <property type="entry name" value="LD_TPASE"/>
    <property type="match status" value="1"/>
</dbReference>
<protein>
    <recommendedName>
        <fullName evidence="7">L,D-TPase catalytic domain-containing protein</fullName>
    </recommendedName>
</protein>
<dbReference type="HOGENOM" id="CLU_2958616_0_0_11"/>
<dbReference type="SUPFAM" id="SSF141523">
    <property type="entry name" value="L,D-transpeptidase catalytic domain-like"/>
    <property type="match status" value="1"/>
</dbReference>
<evidence type="ECO:0000256" key="3">
    <source>
        <dbReference type="ARBA" id="ARBA00022960"/>
    </source>
</evidence>
<reference evidence="8 9" key="1">
    <citation type="submission" date="2013-02" db="EMBL/GenBank/DDBJ databases">
        <title>Draft Genome Sequence of Streptomyces afghaniensis, Which Produces Compounds of the Julimycin B-Complex.</title>
        <authorList>
            <person name="Gruening B.A."/>
            <person name="Praeg A."/>
            <person name="Erxleben A."/>
            <person name="Guenther S."/>
            <person name="Fiedler H.-P."/>
            <person name="Goodfellow M."/>
            <person name="Mueller M."/>
        </authorList>
    </citation>
    <scope>NUCLEOTIDE SEQUENCE [LARGE SCALE GENOMIC DNA]</scope>
    <source>
        <strain evidence="8 9">772</strain>
    </source>
</reference>
<dbReference type="InterPro" id="IPR038063">
    <property type="entry name" value="Transpep_catalytic_dom"/>
</dbReference>
<keyword evidence="4 6" id="KW-0573">Peptidoglycan synthesis</keyword>
<evidence type="ECO:0000259" key="7">
    <source>
        <dbReference type="PROSITE" id="PS52029"/>
    </source>
</evidence>
<dbReference type="UniPathway" id="UPA00219"/>
<evidence type="ECO:0000256" key="2">
    <source>
        <dbReference type="ARBA" id="ARBA00022679"/>
    </source>
</evidence>
<comment type="pathway">
    <text evidence="1 6">Cell wall biogenesis; peptidoglycan biosynthesis.</text>
</comment>
<dbReference type="Proteomes" id="UP000015001">
    <property type="component" value="Unassembled WGS sequence"/>
</dbReference>
<evidence type="ECO:0000256" key="4">
    <source>
        <dbReference type="ARBA" id="ARBA00022984"/>
    </source>
</evidence>
<dbReference type="EMBL" id="AOPY01001628">
    <property type="protein sequence ID" value="EPJ35529.1"/>
    <property type="molecule type" value="Genomic_DNA"/>
</dbReference>
<dbReference type="InterPro" id="IPR005490">
    <property type="entry name" value="LD_TPept_cat_dom"/>
</dbReference>
<name>S4NBN3_9ACTN</name>
<evidence type="ECO:0000313" key="8">
    <source>
        <dbReference type="EMBL" id="EPJ35529.1"/>
    </source>
</evidence>
<sequence length="59" mass="6456">MPYAQFFSGGQAFHGLYGGLHTTVGSMGCVNLSVPAARWLWSVLKKGDRVFVWGRRPGT</sequence>
<feature type="active site" description="Nucleophile" evidence="6">
    <location>
        <position position="29"/>
    </location>
</feature>
<dbReference type="GO" id="GO:0071555">
    <property type="term" value="P:cell wall organization"/>
    <property type="evidence" value="ECO:0007669"/>
    <property type="project" value="UniProtKB-UniRule"/>
</dbReference>
<organism evidence="8 9">
    <name type="scientific">Streptomyces afghaniensis 772</name>
    <dbReference type="NCBI Taxonomy" id="1283301"/>
    <lineage>
        <taxon>Bacteria</taxon>
        <taxon>Bacillati</taxon>
        <taxon>Actinomycetota</taxon>
        <taxon>Actinomycetes</taxon>
        <taxon>Kitasatosporales</taxon>
        <taxon>Streptomycetaceae</taxon>
        <taxon>Streptomyces</taxon>
    </lineage>
</organism>
<dbReference type="AlphaFoldDB" id="S4NBN3"/>
<keyword evidence="2" id="KW-0808">Transferase</keyword>
<evidence type="ECO:0000256" key="1">
    <source>
        <dbReference type="ARBA" id="ARBA00004752"/>
    </source>
</evidence>
<accession>S4NBN3</accession>
<dbReference type="GO" id="GO:0016740">
    <property type="term" value="F:transferase activity"/>
    <property type="evidence" value="ECO:0007669"/>
    <property type="project" value="UniProtKB-KW"/>
</dbReference>
<keyword evidence="3 6" id="KW-0133">Cell shape</keyword>
<evidence type="ECO:0000313" key="9">
    <source>
        <dbReference type="Proteomes" id="UP000015001"/>
    </source>
</evidence>
<keyword evidence="9" id="KW-1185">Reference proteome</keyword>
<evidence type="ECO:0000256" key="5">
    <source>
        <dbReference type="ARBA" id="ARBA00023316"/>
    </source>
</evidence>
<feature type="domain" description="L,D-TPase catalytic" evidence="7">
    <location>
        <begin position="1"/>
        <end position="53"/>
    </location>
</feature>
<dbReference type="Pfam" id="PF03734">
    <property type="entry name" value="YkuD"/>
    <property type="match status" value="1"/>
</dbReference>
<comment type="caution">
    <text evidence="8">The sequence shown here is derived from an EMBL/GenBank/DDBJ whole genome shotgun (WGS) entry which is preliminary data.</text>
</comment>